<dbReference type="CDD" id="cd00009">
    <property type="entry name" value="AAA"/>
    <property type="match status" value="1"/>
</dbReference>
<organism evidence="3 4">
    <name type="scientific">Sporothrix epigloea</name>
    <dbReference type="NCBI Taxonomy" id="1892477"/>
    <lineage>
        <taxon>Eukaryota</taxon>
        <taxon>Fungi</taxon>
        <taxon>Dikarya</taxon>
        <taxon>Ascomycota</taxon>
        <taxon>Pezizomycotina</taxon>
        <taxon>Sordariomycetes</taxon>
        <taxon>Sordariomycetidae</taxon>
        <taxon>Ophiostomatales</taxon>
        <taxon>Ophiostomataceae</taxon>
        <taxon>Sporothrix</taxon>
    </lineage>
</organism>
<comment type="caution">
    <text evidence="3">The sequence shown here is derived from an EMBL/GenBank/DDBJ whole genome shotgun (WGS) entry which is preliminary data.</text>
</comment>
<evidence type="ECO:0000259" key="2">
    <source>
        <dbReference type="SMART" id="SM00382"/>
    </source>
</evidence>
<dbReference type="EMBL" id="CAWUOM010000024">
    <property type="protein sequence ID" value="CAK7266334.1"/>
    <property type="molecule type" value="Genomic_DNA"/>
</dbReference>
<dbReference type="Gene3D" id="3.40.50.300">
    <property type="entry name" value="P-loop containing nucleotide triphosphate hydrolases"/>
    <property type="match status" value="1"/>
</dbReference>
<dbReference type="Pfam" id="PF00004">
    <property type="entry name" value="AAA"/>
    <property type="match status" value="1"/>
</dbReference>
<dbReference type="SUPFAM" id="SSF52540">
    <property type="entry name" value="P-loop containing nucleoside triphosphate hydrolases"/>
    <property type="match status" value="1"/>
</dbReference>
<feature type="compositionally biased region" description="Polar residues" evidence="1">
    <location>
        <begin position="126"/>
        <end position="139"/>
    </location>
</feature>
<dbReference type="PANTHER" id="PTHR23389">
    <property type="entry name" value="CHROMOSOME TRANSMISSION FIDELITY FACTOR 18"/>
    <property type="match status" value="1"/>
</dbReference>
<feature type="compositionally biased region" description="Low complexity" evidence="1">
    <location>
        <begin position="1171"/>
        <end position="1189"/>
    </location>
</feature>
<name>A0ABP0DDM4_9PEZI</name>
<feature type="compositionally biased region" description="Basic residues" evidence="1">
    <location>
        <begin position="545"/>
        <end position="554"/>
    </location>
</feature>
<dbReference type="InterPro" id="IPR003593">
    <property type="entry name" value="AAA+_ATPase"/>
</dbReference>
<reference evidence="3 4" key="1">
    <citation type="submission" date="2024-01" db="EMBL/GenBank/DDBJ databases">
        <authorList>
            <person name="Allen C."/>
            <person name="Tagirdzhanova G."/>
        </authorList>
    </citation>
    <scope>NUCLEOTIDE SEQUENCE [LARGE SCALE GENOMIC DNA]</scope>
    <source>
        <strain evidence="3 4">CBS 573.63</strain>
    </source>
</reference>
<dbReference type="SMART" id="SM00382">
    <property type="entry name" value="AAA"/>
    <property type="match status" value="1"/>
</dbReference>
<feature type="region of interest" description="Disordered" evidence="1">
    <location>
        <begin position="1168"/>
        <end position="1189"/>
    </location>
</feature>
<evidence type="ECO:0000256" key="1">
    <source>
        <dbReference type="SAM" id="MobiDB-lite"/>
    </source>
</evidence>
<keyword evidence="4" id="KW-1185">Reference proteome</keyword>
<dbReference type="InterPro" id="IPR003959">
    <property type="entry name" value="ATPase_AAA_core"/>
</dbReference>
<gene>
    <name evidence="3" type="ORF">SEPCBS57363_002040</name>
</gene>
<feature type="region of interest" description="Disordered" evidence="1">
    <location>
        <begin position="532"/>
        <end position="586"/>
    </location>
</feature>
<feature type="region of interest" description="Disordered" evidence="1">
    <location>
        <begin position="74"/>
        <end position="139"/>
    </location>
</feature>
<dbReference type="Proteomes" id="UP001642501">
    <property type="component" value="Unassembled WGS sequence"/>
</dbReference>
<feature type="region of interest" description="Disordered" evidence="1">
    <location>
        <begin position="1"/>
        <end position="56"/>
    </location>
</feature>
<feature type="domain" description="AAA+ ATPase" evidence="2">
    <location>
        <begin position="604"/>
        <end position="803"/>
    </location>
</feature>
<accession>A0ABP0DDM4</accession>
<feature type="compositionally biased region" description="Basic and acidic residues" evidence="1">
    <location>
        <begin position="112"/>
        <end position="125"/>
    </location>
</feature>
<evidence type="ECO:0000313" key="4">
    <source>
        <dbReference type="Proteomes" id="UP001642501"/>
    </source>
</evidence>
<feature type="compositionally biased region" description="Acidic residues" evidence="1">
    <location>
        <begin position="686"/>
        <end position="705"/>
    </location>
</feature>
<sequence>MASEPPGEGRQKKLHPLFAPQKAASIDGSKSTEAGAPRDGGLAYKSPTPGTGNVPAAMNAFDMLKKKSVDLHADPLLERIPQAAEPKRRGRLPKKQSSSPPPPSYSSQQEAESPKLSRPWCDDNNSRNLSGACGSSYQGTTVPVQPLTTSGSESIDLVPPIKAKTCLIEPPKRILRLNPKTGTIGSPPNAIKSIPSRPYKAKGKAASVRAPLVIPYPSQDDASRSRIGHLIDSILSSKIRMQPQNTPNKSRLGLSATPTASGDTVIPNIASMPKSATTTMAKTSHPFFTGVRKKGTAAKDGPAEPPASAIPSSKETFVHYYTSTPCSPRKRGSQAVSALRMPQFGAKNGILRVPGARLPAWPWMGAVHVHPDGYVASNCSSKPINSLSLPPPRKQKGLAITIRDNERILEQKKESLNIASVVQDIRNANADEFMAPPPELRLPQRHIESGRKLQARITPQLRTNDPGLNALFTSISSSLSAFDQHHCESLSWAQKYAPSCAIEVLQSGQEPVMIRKWLEALKVDAVDTGSVEGDVKGAAAGGARGRPKKKRKKNKLDGFIVSSDDEDDGTGERSDNEADWAPSGRYGLTKNTVVRSSIVHGARLTNAIVISGPHGCGKSAAVYAVAKELGFEVFEINASSRRSGKDVVERIGDMTRNHLVHHRKRNQPKTVVPTDIIDPTDDYDMDLDDADGEPDPDFPMPEEEAQMPTSKQPTMGFFFKPTSGAPGKQDQLAEPKSKAIQKQSLIFLEEADLLYEEDKQFWATVMSLMAQSKRPFVITCNDETLLPLQSLMLHAIFRFTPPPADVAVDRLILIAASEGHALQREAVQSLYEVRNHDFRAALVDLQFWCQIGVGDRRGGFDWFYQRWPDGVDLDENADVMRVVSADTFQEGMGWLTNGAPTGTVKSANSGKARLAERSQIEMHLVQQTWENWQLDMGQWHDSLDLASWASRLPFSAAKADSRQLLEAYAEFTEAMSDADLVSSMVFSRGNLISFDATQPELPYKAHEDYILGQQLLEQTTVAHELDDLRLPMATAIRCAAKRTLLAGANLDNTMAASTLDTLNETRIISSIRKEHSKSGGVLLNDTPIVRRIDFSLAFDPIAVPSSSQPSSGLYVSYFEPSTTTTTSSHLDPSVCNNSMKSIAVDVAPFVRGIIAYEDRLQKYRKKTSSFVTESSPTPPTATVAGATSGSDSEDVVTAAAVAARRRTVKRQRTTRTAQSALEWGSRSTFRRKQWFENTDINPALVMRTGGDGWDGIVEGVLKELTLEAAAADARDEALAAARAAEEKAAAKAAAKAARVEAARLKSGQAAEATVAVSSTQSDILQPTAVSPVPMSPSPSMISAPLPEENGAANRVSQDGIHAKAASGCNGRSSRKSRKTVDCLAES</sequence>
<feature type="region of interest" description="Disordered" evidence="1">
    <location>
        <begin position="1326"/>
        <end position="1386"/>
    </location>
</feature>
<protein>
    <recommendedName>
        <fullName evidence="2">AAA+ ATPase domain-containing protein</fullName>
    </recommendedName>
</protein>
<dbReference type="PANTHER" id="PTHR23389:SF21">
    <property type="entry name" value="ATPASE FAMILY AAA DOMAIN-CONTAINING PROTEIN 5"/>
    <property type="match status" value="1"/>
</dbReference>
<feature type="region of interest" description="Disordered" evidence="1">
    <location>
        <begin position="686"/>
        <end position="710"/>
    </location>
</feature>
<proteinExistence type="predicted"/>
<feature type="compositionally biased region" description="Low complexity" evidence="1">
    <location>
        <begin position="1328"/>
        <end position="1344"/>
    </location>
</feature>
<dbReference type="InterPro" id="IPR027417">
    <property type="entry name" value="P-loop_NTPase"/>
</dbReference>
<evidence type="ECO:0000313" key="3">
    <source>
        <dbReference type="EMBL" id="CAK7266334.1"/>
    </source>
</evidence>